<keyword evidence="7" id="KW-0547">Nucleotide-binding</keyword>
<dbReference type="FunFam" id="3.40.50.12780:FF:000019">
    <property type="entry name" value="Long-chain fatty acid transporter"/>
    <property type="match status" value="1"/>
</dbReference>
<keyword evidence="11" id="KW-0445">Lipid transport</keyword>
<evidence type="ECO:0000256" key="13">
    <source>
        <dbReference type="ARBA" id="ARBA00023140"/>
    </source>
</evidence>
<evidence type="ECO:0000256" key="10">
    <source>
        <dbReference type="ARBA" id="ARBA00022989"/>
    </source>
</evidence>
<organism evidence="25 26">
    <name type="scientific">Macrostomum lignano</name>
    <dbReference type="NCBI Taxonomy" id="282301"/>
    <lineage>
        <taxon>Eukaryota</taxon>
        <taxon>Metazoa</taxon>
        <taxon>Spiralia</taxon>
        <taxon>Lophotrochozoa</taxon>
        <taxon>Platyhelminthes</taxon>
        <taxon>Rhabditophora</taxon>
        <taxon>Macrostomorpha</taxon>
        <taxon>Macrostomida</taxon>
        <taxon>Macrostomidae</taxon>
        <taxon>Macrostomum</taxon>
    </lineage>
</organism>
<dbReference type="PANTHER" id="PTHR43107">
    <property type="entry name" value="LONG-CHAIN FATTY ACID TRANSPORT PROTEIN"/>
    <property type="match status" value="1"/>
</dbReference>
<comment type="catalytic activity">
    <reaction evidence="15">
        <text>a very long-chain fatty acid + ATP + CoA = a very long-chain fatty acyl-CoA + AMP + diphosphate</text>
        <dbReference type="Rhea" id="RHEA:54536"/>
        <dbReference type="ChEBI" id="CHEBI:30616"/>
        <dbReference type="ChEBI" id="CHEBI:33019"/>
        <dbReference type="ChEBI" id="CHEBI:57287"/>
        <dbReference type="ChEBI" id="CHEBI:58950"/>
        <dbReference type="ChEBI" id="CHEBI:138261"/>
        <dbReference type="ChEBI" id="CHEBI:456215"/>
    </reaction>
    <physiologicalReaction direction="left-to-right" evidence="15">
        <dbReference type="Rhea" id="RHEA:54537"/>
    </physiologicalReaction>
</comment>
<evidence type="ECO:0000256" key="18">
    <source>
        <dbReference type="ARBA" id="ARBA00048666"/>
    </source>
</evidence>
<evidence type="ECO:0000256" key="17">
    <source>
        <dbReference type="ARBA" id="ARBA00046271"/>
    </source>
</evidence>
<dbReference type="Gene3D" id="3.40.50.12780">
    <property type="entry name" value="N-terminal domain of ligase-like"/>
    <property type="match status" value="1"/>
</dbReference>
<keyword evidence="12 22" id="KW-0472">Membrane</keyword>
<feature type="domain" description="AMP-dependent synthetase/ligase" evidence="23">
    <location>
        <begin position="92"/>
        <end position="417"/>
    </location>
</feature>
<keyword evidence="9" id="KW-0067">ATP-binding</keyword>
<evidence type="ECO:0000256" key="4">
    <source>
        <dbReference type="ARBA" id="ARBA00022475"/>
    </source>
</evidence>
<dbReference type="Gene3D" id="3.30.300.30">
    <property type="match status" value="1"/>
</dbReference>
<keyword evidence="8" id="KW-0443">Lipid metabolism</keyword>
<dbReference type="PANTHER" id="PTHR43107:SF15">
    <property type="entry name" value="FATTY ACID TRANSPORT PROTEIN 3, ISOFORM A"/>
    <property type="match status" value="1"/>
</dbReference>
<evidence type="ECO:0000256" key="19">
    <source>
        <dbReference type="ARBA" id="ARBA00060276"/>
    </source>
</evidence>
<accession>A0A1I8HXM8</accession>
<feature type="transmembrane region" description="Helical" evidence="22">
    <location>
        <begin position="20"/>
        <end position="47"/>
    </location>
</feature>
<dbReference type="NCBIfam" id="NF006134">
    <property type="entry name" value="PRK08279.1"/>
    <property type="match status" value="1"/>
</dbReference>
<dbReference type="SUPFAM" id="SSF56801">
    <property type="entry name" value="Acetyl-CoA synthetase-like"/>
    <property type="match status" value="1"/>
</dbReference>
<evidence type="ECO:0000256" key="20">
    <source>
        <dbReference type="ARBA" id="ARBA00068795"/>
    </source>
</evidence>
<evidence type="ECO:0000259" key="24">
    <source>
        <dbReference type="Pfam" id="PF13193"/>
    </source>
</evidence>
<evidence type="ECO:0000256" key="12">
    <source>
        <dbReference type="ARBA" id="ARBA00023136"/>
    </source>
</evidence>
<dbReference type="FunFam" id="3.30.300.30:FF:000002">
    <property type="entry name" value="Long-chain fatty acid transport protein 1"/>
    <property type="match status" value="1"/>
</dbReference>
<evidence type="ECO:0000256" key="3">
    <source>
        <dbReference type="ARBA" id="ARBA00022448"/>
    </source>
</evidence>
<comment type="subcellular location">
    <subcellularLocation>
        <location evidence="1">Cell membrane</location>
        <topology evidence="1">Multi-pass membrane protein</topology>
    </subcellularLocation>
    <subcellularLocation>
        <location evidence="17">Peroxisome membrane</location>
    </subcellularLocation>
</comment>
<dbReference type="AlphaFoldDB" id="A0A1I8HXM8"/>
<evidence type="ECO:0000256" key="11">
    <source>
        <dbReference type="ARBA" id="ARBA00023055"/>
    </source>
</evidence>
<evidence type="ECO:0000313" key="26">
    <source>
        <dbReference type="WBParaSite" id="maker-uti_cns_0008424-snap-gene-0.6-mRNA-1"/>
    </source>
</evidence>
<proteinExistence type="inferred from homology"/>
<evidence type="ECO:0000256" key="6">
    <source>
        <dbReference type="ARBA" id="ARBA00022692"/>
    </source>
</evidence>
<dbReference type="PROSITE" id="PS00455">
    <property type="entry name" value="AMP_BINDING"/>
    <property type="match status" value="1"/>
</dbReference>
<reference evidence="26" key="1">
    <citation type="submission" date="2016-11" db="UniProtKB">
        <authorList>
            <consortium name="WormBaseParasite"/>
        </authorList>
    </citation>
    <scope>IDENTIFICATION</scope>
</reference>
<evidence type="ECO:0000256" key="22">
    <source>
        <dbReference type="SAM" id="Phobius"/>
    </source>
</evidence>
<evidence type="ECO:0000259" key="23">
    <source>
        <dbReference type="Pfam" id="PF00501"/>
    </source>
</evidence>
<comment type="similarity">
    <text evidence="2">Belongs to the ATP-dependent AMP-binding enzyme family.</text>
</comment>
<evidence type="ECO:0000256" key="1">
    <source>
        <dbReference type="ARBA" id="ARBA00004651"/>
    </source>
</evidence>
<evidence type="ECO:0000256" key="8">
    <source>
        <dbReference type="ARBA" id="ARBA00022832"/>
    </source>
</evidence>
<evidence type="ECO:0000256" key="2">
    <source>
        <dbReference type="ARBA" id="ARBA00006432"/>
    </source>
</evidence>
<dbReference type="InterPro" id="IPR042099">
    <property type="entry name" value="ANL_N_sf"/>
</dbReference>
<evidence type="ECO:0000256" key="7">
    <source>
        <dbReference type="ARBA" id="ARBA00022741"/>
    </source>
</evidence>
<keyword evidence="3" id="KW-0813">Transport</keyword>
<evidence type="ECO:0000256" key="14">
    <source>
        <dbReference type="ARBA" id="ARBA00026121"/>
    </source>
</evidence>
<dbReference type="GO" id="GO:0005324">
    <property type="term" value="F:long-chain fatty acid transmembrane transporter activity"/>
    <property type="evidence" value="ECO:0007669"/>
    <property type="project" value="TreeGrafter"/>
</dbReference>
<keyword evidence="4" id="KW-1003">Cell membrane</keyword>
<evidence type="ECO:0000256" key="5">
    <source>
        <dbReference type="ARBA" id="ARBA00022598"/>
    </source>
</evidence>
<dbReference type="InterPro" id="IPR025110">
    <property type="entry name" value="AMP-bd_C"/>
</dbReference>
<dbReference type="Pfam" id="PF13193">
    <property type="entry name" value="AMP-binding_C"/>
    <property type="match status" value="1"/>
</dbReference>
<evidence type="ECO:0000256" key="16">
    <source>
        <dbReference type="ARBA" id="ARBA00041297"/>
    </source>
</evidence>
<sequence length="674" mass="73738">MLQDGIVTRPRLALVAGGVAGYWLAASSSCSFAVFSSIAVAFVAYALAGGWRYLRAAVLTFPRDFRAARCLLGTLGALRRMTRLRLGIVQLFAETVAKQPEAVCFRYEDEVWTFRRVDEYSNRVANLLLETGHSPGQVVALFAESRPEFACLWLGMAKAGVVAALINYNLRAQSLVHCLRAAEASSMLFGAELAPAVKEVAASLAEMRLYRFGDGHGVGESLDGVNDFDKMLAGASGQMAPGQQFRPDSTKDRLFFIYTSGTTGLPKAAVISHHRFAMMANTVGIILNIGPSDSVYDCLPLYHTAGGILGVGQAFLRGATVVIRRKFSASAFWEDCVKYNCTVAQYIGELCRYLLAQPSRPSDQGHRLRLMFGNGLRPQIWREFQRRFGVKQMAEFYGATESNCNLINLDNTVGAVGFLSVIAPWAYPLKLVKVDQPSLACLRLIFKDTGEPLRHPSTGLCQLAGVGEPGELVGSIVRGDLLRDIDGYVSKAATEKKVLRNVLRQGDAYFSTGDVLCMDELGYVYFLDRTGDTFRWKGENVSTAEVEASISSVLHLADCTVYGVELPGIEGRAGMAAIVAEPAAAASPEDLLDCLSRDLPGRLPAYARPLFIRFVSRIESTGTFKMMKTELRRDGAQPDRCSGDPLFYLDCRSGRYLPLDESAWAAIQRGDIRF</sequence>
<keyword evidence="8" id="KW-0276">Fatty acid metabolism</keyword>
<dbReference type="GO" id="GO:0005886">
    <property type="term" value="C:plasma membrane"/>
    <property type="evidence" value="ECO:0007669"/>
    <property type="project" value="UniProtKB-SubCell"/>
</dbReference>
<dbReference type="GO" id="GO:0005778">
    <property type="term" value="C:peroxisomal membrane"/>
    <property type="evidence" value="ECO:0007669"/>
    <property type="project" value="UniProtKB-SubCell"/>
</dbReference>
<name>A0A1I8HXM8_9PLAT</name>
<keyword evidence="6 22" id="KW-0812">Transmembrane</keyword>
<dbReference type="InterPro" id="IPR000873">
    <property type="entry name" value="AMP-dep_synth/lig_dom"/>
</dbReference>
<dbReference type="EC" id="6.2.1.3" evidence="14"/>
<dbReference type="GO" id="GO:0044539">
    <property type="term" value="P:long-chain fatty acid import into cell"/>
    <property type="evidence" value="ECO:0007669"/>
    <property type="project" value="TreeGrafter"/>
</dbReference>
<evidence type="ECO:0000313" key="25">
    <source>
        <dbReference type="Proteomes" id="UP000095280"/>
    </source>
</evidence>
<comment type="function">
    <text evidence="19">Acyl-CoA synthetase required for both the import of long chain fatty acids (LCFAs) (C14-C18) and the activation very long chain fatty acids (VLCFAs) (C20-C26) by esterification of the fatty acids into metabolically active CoA-thioesters for subsequent degradation or incorporation into phospholipids. The transport and fatty acyl-CoA synthetase activities are genetically separable and are thus independent activities. Esterifies VLCFAs in the peroxisome matrix. The VLCFAs are actively transported into peroxisomes by a PXA1-PXA2 heterodimeric transporter in the peroxisomal membrane.</text>
</comment>
<evidence type="ECO:0000256" key="9">
    <source>
        <dbReference type="ARBA" id="ARBA00022840"/>
    </source>
</evidence>
<keyword evidence="5" id="KW-0436">Ligase</keyword>
<keyword evidence="10 22" id="KW-1133">Transmembrane helix</keyword>
<dbReference type="Pfam" id="PF00501">
    <property type="entry name" value="AMP-binding"/>
    <property type="match status" value="1"/>
</dbReference>
<dbReference type="WBParaSite" id="maker-uti_cns_0008424-snap-gene-0.6-mRNA-1">
    <property type="protein sequence ID" value="maker-uti_cns_0008424-snap-gene-0.6-mRNA-1"/>
    <property type="gene ID" value="maker-uti_cns_0008424-snap-gene-0.6"/>
</dbReference>
<keyword evidence="25" id="KW-1185">Reference proteome</keyword>
<dbReference type="GO" id="GO:0005524">
    <property type="term" value="F:ATP binding"/>
    <property type="evidence" value="ECO:0007669"/>
    <property type="project" value="UniProtKB-KW"/>
</dbReference>
<comment type="catalytic activity">
    <reaction evidence="18">
        <text>tetracosanoate + ATP + CoA = tetracosanoyl-CoA + AMP + diphosphate</text>
        <dbReference type="Rhea" id="RHEA:33639"/>
        <dbReference type="ChEBI" id="CHEBI:30616"/>
        <dbReference type="ChEBI" id="CHEBI:31014"/>
        <dbReference type="ChEBI" id="CHEBI:33019"/>
        <dbReference type="ChEBI" id="CHEBI:57287"/>
        <dbReference type="ChEBI" id="CHEBI:65052"/>
        <dbReference type="ChEBI" id="CHEBI:456215"/>
    </reaction>
    <physiologicalReaction direction="left-to-right" evidence="18">
        <dbReference type="Rhea" id="RHEA:33640"/>
    </physiologicalReaction>
</comment>
<dbReference type="InterPro" id="IPR045851">
    <property type="entry name" value="AMP-bd_C_sf"/>
</dbReference>
<evidence type="ECO:0000256" key="15">
    <source>
        <dbReference type="ARBA" id="ARBA00036527"/>
    </source>
</evidence>
<feature type="domain" description="AMP-binding enzyme C-terminal" evidence="24">
    <location>
        <begin position="545"/>
        <end position="625"/>
    </location>
</feature>
<evidence type="ECO:0000256" key="21">
    <source>
        <dbReference type="ARBA" id="ARBA00078285"/>
    </source>
</evidence>
<dbReference type="InterPro" id="IPR020845">
    <property type="entry name" value="AMP-binding_CS"/>
</dbReference>
<dbReference type="GO" id="GO:0004467">
    <property type="term" value="F:long-chain fatty acid-CoA ligase activity"/>
    <property type="evidence" value="ECO:0007669"/>
    <property type="project" value="UniProtKB-EC"/>
</dbReference>
<dbReference type="Proteomes" id="UP000095280">
    <property type="component" value="Unplaced"/>
</dbReference>
<protein>
    <recommendedName>
        <fullName evidence="20">Very long-chain fatty acid transport protein</fullName>
        <ecNumber evidence="14">6.2.1.3</ecNumber>
    </recommendedName>
    <alternativeName>
        <fullName evidence="16">Long-chain-fatty-acid--CoA ligase</fullName>
    </alternativeName>
    <alternativeName>
        <fullName evidence="21">Very-long-chain acyl-CoA synthetase</fullName>
    </alternativeName>
</protein>
<dbReference type="GO" id="GO:0005789">
    <property type="term" value="C:endoplasmic reticulum membrane"/>
    <property type="evidence" value="ECO:0007669"/>
    <property type="project" value="TreeGrafter"/>
</dbReference>
<keyword evidence="13" id="KW-0576">Peroxisome</keyword>